<dbReference type="AlphaFoldDB" id="A0A560FZR9"/>
<sequence>MPSPLLLPDGVQGRLEKTIREKKGLRNRDLAGKVDAAYRELRDLAAAMFEKITHLARD</sequence>
<dbReference type="EMBL" id="VITO01000007">
    <property type="protein sequence ID" value="TWB27133.1"/>
    <property type="molecule type" value="Genomic_DNA"/>
</dbReference>
<protein>
    <submittedName>
        <fullName evidence="1">Uncharacterized protein</fullName>
    </submittedName>
</protein>
<proteinExistence type="predicted"/>
<comment type="caution">
    <text evidence="1">The sequence shown here is derived from an EMBL/GenBank/DDBJ whole genome shotgun (WGS) entry which is preliminary data.</text>
</comment>
<evidence type="ECO:0000313" key="2">
    <source>
        <dbReference type="Proteomes" id="UP000316545"/>
    </source>
</evidence>
<evidence type="ECO:0000313" key="1">
    <source>
        <dbReference type="EMBL" id="TWB27133.1"/>
    </source>
</evidence>
<keyword evidence="2" id="KW-1185">Reference proteome</keyword>
<name>A0A560FZR9_9PROT</name>
<reference evidence="1 2" key="1">
    <citation type="submission" date="2019-06" db="EMBL/GenBank/DDBJ databases">
        <title>Genomic Encyclopedia of Type Strains, Phase IV (KMG-V): Genome sequencing to study the core and pangenomes of soil and plant-associated prokaryotes.</title>
        <authorList>
            <person name="Whitman W."/>
        </authorList>
    </citation>
    <scope>NUCLEOTIDE SEQUENCE [LARGE SCALE GENOMIC DNA]</scope>
    <source>
        <strain evidence="1 2">BR 11865</strain>
    </source>
</reference>
<dbReference type="Proteomes" id="UP000316545">
    <property type="component" value="Unassembled WGS sequence"/>
</dbReference>
<organism evidence="1 2">
    <name type="scientific">Nitrospirillum amazonense</name>
    <dbReference type="NCBI Taxonomy" id="28077"/>
    <lineage>
        <taxon>Bacteria</taxon>
        <taxon>Pseudomonadati</taxon>
        <taxon>Pseudomonadota</taxon>
        <taxon>Alphaproteobacteria</taxon>
        <taxon>Rhodospirillales</taxon>
        <taxon>Azospirillaceae</taxon>
        <taxon>Nitrospirillum</taxon>
    </lineage>
</organism>
<accession>A0A560FZR9</accession>
<gene>
    <name evidence="1" type="ORF">FBZ88_107306</name>
</gene>